<evidence type="ECO:0000313" key="2">
    <source>
        <dbReference type="Proteomes" id="UP000319769"/>
    </source>
</evidence>
<dbReference type="RefSeq" id="WP_150980585.1">
    <property type="nucleotide sequence ID" value="NZ_VMNW02000067.1"/>
</dbReference>
<feature type="non-terminal residue" evidence="1">
    <location>
        <position position="380"/>
    </location>
</feature>
<evidence type="ECO:0000313" key="1">
    <source>
        <dbReference type="EMBL" id="KAA9154335.1"/>
    </source>
</evidence>
<organism evidence="1 2">
    <name type="scientific">Amycolatopsis acidicola</name>
    <dbReference type="NCBI Taxonomy" id="2596893"/>
    <lineage>
        <taxon>Bacteria</taxon>
        <taxon>Bacillati</taxon>
        <taxon>Actinomycetota</taxon>
        <taxon>Actinomycetes</taxon>
        <taxon>Pseudonocardiales</taxon>
        <taxon>Pseudonocardiaceae</taxon>
        <taxon>Amycolatopsis</taxon>
    </lineage>
</organism>
<accession>A0A5N0UV16</accession>
<keyword evidence="2" id="KW-1185">Reference proteome</keyword>
<gene>
    <name evidence="1" type="ORF">FPZ12_032560</name>
</gene>
<comment type="caution">
    <text evidence="1">The sequence shown here is derived from an EMBL/GenBank/DDBJ whole genome shotgun (WGS) entry which is preliminary data.</text>
</comment>
<dbReference type="EMBL" id="VMNW02000067">
    <property type="protein sequence ID" value="KAA9154335.1"/>
    <property type="molecule type" value="Genomic_DNA"/>
</dbReference>
<sequence>MAFTTLADLTNTERRLVDAVLAGTELDLTGEDRPVRGEALRWLLLDGFPWPGERKPDPRGIRLRGATIEDGLDLAEVSSDLPLRLVDCRSEGAIRLSGSHLSTVDLSGLVGTSVIAVEARIERGVLLIGARLSCDSAEGAVNFGGARIGSVFDVSGSQLTNRHREGPVFQGNNLRTGAGVFLNRGFRAEGGGPLGTVRLSGAELGGQLNLTGAWLANLHGPALVADYLSTRSNVMINHGFRAEGRHETGSVRFVGARVGGRLMCEGGHAFAVRAGDLVLNLSHAHVTSDLLLPASFTPGLLRLDGLTYDGAVRHASLPEWLDMLGNRTSHYASQPYLQLAQSYRGSGHERDVRRIHVARQRDLLRRGGLDFWGRGWHRLT</sequence>
<dbReference type="Proteomes" id="UP000319769">
    <property type="component" value="Unassembled WGS sequence"/>
</dbReference>
<dbReference type="AlphaFoldDB" id="A0A5N0UV16"/>
<proteinExistence type="predicted"/>
<reference evidence="1" key="1">
    <citation type="submission" date="2019-09" db="EMBL/GenBank/DDBJ databases">
        <authorList>
            <person name="Teo W.F.A."/>
            <person name="Duangmal K."/>
        </authorList>
    </citation>
    <scope>NUCLEOTIDE SEQUENCE [LARGE SCALE GENOMIC DNA]</scope>
    <source>
        <strain evidence="1">K81G1</strain>
    </source>
</reference>
<evidence type="ECO:0008006" key="3">
    <source>
        <dbReference type="Google" id="ProtNLM"/>
    </source>
</evidence>
<dbReference type="OrthoDB" id="5194370at2"/>
<protein>
    <recommendedName>
        <fullName evidence="3">Oxidoreductase</fullName>
    </recommendedName>
</protein>
<name>A0A5N0UV16_9PSEU</name>